<dbReference type="SUPFAM" id="SSF53041">
    <property type="entry name" value="Resolvase-like"/>
    <property type="match status" value="1"/>
</dbReference>
<proteinExistence type="predicted"/>
<sequence>MANLVYKRVSTDQQSTARQDLVLDEAGIEDPVVFEEDPGTSSRLHPLQRPRFRKLLKYGRPGDTVHISEMFCLVRGTGHIFDVLDVLHREQVALRIHDGAFSVMDLTARHPRTGELLSTVMFMVQTLAAAGELQRDLQRELTYDGLRAAEAKGNKGGRRPAVPAGKTDDVRTAYLEGRSIAALARDHDVSLGQEQPPLQWTGGRVTGGVDADRDLAVGAFAQGSAVLRSHGDRHSSVLGQRHVVDHPGGRVDPWQHAFADPPLHRRRVPGGLVHELLQVLFVAVRQPRGHGLDRLAAAVQHQSPQVAVAFGPLVSARHRREHVSHV</sequence>
<dbReference type="GO" id="GO:0000150">
    <property type="term" value="F:DNA strand exchange activity"/>
    <property type="evidence" value="ECO:0007669"/>
    <property type="project" value="InterPro"/>
</dbReference>
<feature type="domain" description="Resolvase/invertase-type recombinase catalytic" evidence="1">
    <location>
        <begin position="2"/>
        <end position="153"/>
    </location>
</feature>
<dbReference type="GO" id="GO:0003677">
    <property type="term" value="F:DNA binding"/>
    <property type="evidence" value="ECO:0007669"/>
    <property type="project" value="InterPro"/>
</dbReference>
<protein>
    <recommendedName>
        <fullName evidence="1">Resolvase/invertase-type recombinase catalytic domain-containing protein</fullName>
    </recommendedName>
</protein>
<dbReference type="Proteomes" id="UP000463951">
    <property type="component" value="Chromosome"/>
</dbReference>
<dbReference type="Pfam" id="PF00239">
    <property type="entry name" value="Resolvase"/>
    <property type="match status" value="1"/>
</dbReference>
<dbReference type="Gene3D" id="3.40.50.1390">
    <property type="entry name" value="Resolvase, N-terminal catalytic domain"/>
    <property type="match status" value="1"/>
</dbReference>
<evidence type="ECO:0000313" key="3">
    <source>
        <dbReference type="Proteomes" id="UP000463951"/>
    </source>
</evidence>
<name>A0A499ULB0_9ACTN</name>
<dbReference type="AlphaFoldDB" id="A0A499ULB0"/>
<gene>
    <name evidence="2" type="ORF">SSPO_002940</name>
</gene>
<dbReference type="EMBL" id="AP019620">
    <property type="protein sequence ID" value="BBJ37576.1"/>
    <property type="molecule type" value="Genomic_DNA"/>
</dbReference>
<dbReference type="SMART" id="SM00857">
    <property type="entry name" value="Resolvase"/>
    <property type="match status" value="1"/>
</dbReference>
<organism evidence="2 3">
    <name type="scientific">Streptomyces antimycoticus</name>
    <dbReference type="NCBI Taxonomy" id="68175"/>
    <lineage>
        <taxon>Bacteria</taxon>
        <taxon>Bacillati</taxon>
        <taxon>Actinomycetota</taxon>
        <taxon>Actinomycetes</taxon>
        <taxon>Kitasatosporales</taxon>
        <taxon>Streptomycetaceae</taxon>
        <taxon>Streptomyces</taxon>
        <taxon>Streptomyces violaceusniger group</taxon>
    </lineage>
</organism>
<dbReference type="PROSITE" id="PS51736">
    <property type="entry name" value="RECOMBINASES_3"/>
    <property type="match status" value="1"/>
</dbReference>
<reference evidence="2 3" key="1">
    <citation type="journal article" date="2020" name="Int. J. Syst. Evol. Microbiol.">
        <title>Reclassification of Streptomyces castelarensis and Streptomyces sporoclivatus as later heterotypic synonyms of Streptomyces antimycoticus.</title>
        <authorList>
            <person name="Komaki H."/>
            <person name="Tamura T."/>
        </authorList>
    </citation>
    <scope>NUCLEOTIDE SEQUENCE [LARGE SCALE GENOMIC DNA]</scope>
    <source>
        <strain evidence="2 3">NBRC 100767</strain>
    </source>
</reference>
<dbReference type="InterPro" id="IPR036162">
    <property type="entry name" value="Resolvase-like_N_sf"/>
</dbReference>
<evidence type="ECO:0000259" key="1">
    <source>
        <dbReference type="PROSITE" id="PS51736"/>
    </source>
</evidence>
<evidence type="ECO:0000313" key="2">
    <source>
        <dbReference type="EMBL" id="BBJ37576.1"/>
    </source>
</evidence>
<accession>A0A499ULB0</accession>
<dbReference type="InterPro" id="IPR006119">
    <property type="entry name" value="Resolv_N"/>
</dbReference>